<evidence type="ECO:0000313" key="4">
    <source>
        <dbReference type="Proteomes" id="UP001597216"/>
    </source>
</evidence>
<dbReference type="InterPro" id="IPR025129">
    <property type="entry name" value="DUF4055"/>
</dbReference>
<keyword evidence="4" id="KW-1185">Reference proteome</keyword>
<dbReference type="Proteomes" id="UP001597216">
    <property type="component" value="Unassembled WGS sequence"/>
</dbReference>
<name>A0ABW3SYQ6_9CAUL</name>
<feature type="region of interest" description="Disordered" evidence="1">
    <location>
        <begin position="437"/>
        <end position="484"/>
    </location>
</feature>
<organism evidence="3 4">
    <name type="scientific">Phenylobacterium conjunctum</name>
    <dbReference type="NCBI Taxonomy" id="1298959"/>
    <lineage>
        <taxon>Bacteria</taxon>
        <taxon>Pseudomonadati</taxon>
        <taxon>Pseudomonadota</taxon>
        <taxon>Alphaproteobacteria</taxon>
        <taxon>Caulobacterales</taxon>
        <taxon>Caulobacteraceae</taxon>
        <taxon>Phenylobacterium</taxon>
    </lineage>
</organism>
<protein>
    <submittedName>
        <fullName evidence="3">DUF4055 domain-containing protein</fullName>
    </submittedName>
</protein>
<feature type="compositionally biased region" description="Low complexity" evidence="1">
    <location>
        <begin position="452"/>
        <end position="461"/>
    </location>
</feature>
<reference evidence="4" key="1">
    <citation type="journal article" date="2019" name="Int. J. Syst. Evol. Microbiol.">
        <title>The Global Catalogue of Microorganisms (GCM) 10K type strain sequencing project: providing services to taxonomists for standard genome sequencing and annotation.</title>
        <authorList>
            <consortium name="The Broad Institute Genomics Platform"/>
            <consortium name="The Broad Institute Genome Sequencing Center for Infectious Disease"/>
            <person name="Wu L."/>
            <person name="Ma J."/>
        </authorList>
    </citation>
    <scope>NUCLEOTIDE SEQUENCE [LARGE SCALE GENOMIC DNA]</scope>
    <source>
        <strain evidence="4">CCUG 55074</strain>
    </source>
</reference>
<dbReference type="EMBL" id="JBHTLQ010000006">
    <property type="protein sequence ID" value="MFD1189741.1"/>
    <property type="molecule type" value="Genomic_DNA"/>
</dbReference>
<feature type="compositionally biased region" description="Basic and acidic residues" evidence="1">
    <location>
        <begin position="470"/>
        <end position="484"/>
    </location>
</feature>
<dbReference type="RefSeq" id="WP_377352671.1">
    <property type="nucleotide sequence ID" value="NZ_JBHTLQ010000006.1"/>
</dbReference>
<evidence type="ECO:0000313" key="3">
    <source>
        <dbReference type="EMBL" id="MFD1189741.1"/>
    </source>
</evidence>
<accession>A0ABW3SYQ6</accession>
<evidence type="ECO:0000256" key="1">
    <source>
        <dbReference type="SAM" id="MobiDB-lite"/>
    </source>
</evidence>
<evidence type="ECO:0000259" key="2">
    <source>
        <dbReference type="Pfam" id="PF13264"/>
    </source>
</evidence>
<dbReference type="Pfam" id="PF13264">
    <property type="entry name" value="DUF4055"/>
    <property type="match status" value="1"/>
</dbReference>
<feature type="domain" description="DUF4055" evidence="2">
    <location>
        <begin position="254"/>
        <end position="388"/>
    </location>
</feature>
<sequence>MSTKVFERSGAVMKLVPAWNVIEPLMGGTLAMREAGERLLPRFPSEDATAWTRRKDAATLFPALKRTVRVLASKPFSKPITLSDETPPEIVEWANDIDREGVNLHTFAAEMLAEALAYGLAGILVDAPPVAEPGKVQTKAQQQAEGRRPYWVRVRHNQILGWRVEQVEGRTRLTMLRLAEPAEVADGEWGTKIVERVRVLRPGSWEIWEKQEKAAGVEGEAEWKRTESGLSGVEEITFVPLYGARKGFMDAESPLIDLAHLNVKHWQKQSDQDNIEHCACVPILVATGFADTDDIPIGASTAIKSSNPDAKVQWCELQGSSIKEGKDSLSALEDQMLQCGAELLVKKPGSRTATEDANDAEANKSDLQRITEGFEDALDTALKFTAAYVKKDEGGKVTLFKDFGAALLSDASAQLVLSLQQGGLISKPTAIKELQRRGTLSADIDPEEEAEAVAAEGPALAEVDDDPADPEEKAEPPEPEKEAA</sequence>
<proteinExistence type="predicted"/>
<gene>
    <name evidence="3" type="ORF">ACFQ27_04045</name>
</gene>
<comment type="caution">
    <text evidence="3">The sequence shown here is derived from an EMBL/GenBank/DDBJ whole genome shotgun (WGS) entry which is preliminary data.</text>
</comment>